<accession>A0A811UMF9</accession>
<evidence type="ECO:0000256" key="1">
    <source>
        <dbReference type="SAM" id="Phobius"/>
    </source>
</evidence>
<dbReference type="EMBL" id="CAJHJT010000012">
    <property type="protein sequence ID" value="CAD6998997.1"/>
    <property type="molecule type" value="Genomic_DNA"/>
</dbReference>
<evidence type="ECO:0000313" key="2">
    <source>
        <dbReference type="EMBL" id="CAD6998997.1"/>
    </source>
</evidence>
<proteinExistence type="predicted"/>
<gene>
    <name evidence="2" type="ORF">CCAP1982_LOCUS7544</name>
</gene>
<protein>
    <submittedName>
        <fullName evidence="2">(Mediterranean fruit fly) hypothetical protein</fullName>
    </submittedName>
</protein>
<organism evidence="2 3">
    <name type="scientific">Ceratitis capitata</name>
    <name type="common">Mediterranean fruit fly</name>
    <name type="synonym">Tephritis capitata</name>
    <dbReference type="NCBI Taxonomy" id="7213"/>
    <lineage>
        <taxon>Eukaryota</taxon>
        <taxon>Metazoa</taxon>
        <taxon>Ecdysozoa</taxon>
        <taxon>Arthropoda</taxon>
        <taxon>Hexapoda</taxon>
        <taxon>Insecta</taxon>
        <taxon>Pterygota</taxon>
        <taxon>Neoptera</taxon>
        <taxon>Endopterygota</taxon>
        <taxon>Diptera</taxon>
        <taxon>Brachycera</taxon>
        <taxon>Muscomorpha</taxon>
        <taxon>Tephritoidea</taxon>
        <taxon>Tephritidae</taxon>
        <taxon>Ceratitis</taxon>
        <taxon>Ceratitis</taxon>
    </lineage>
</organism>
<name>A0A811UMF9_CERCA</name>
<dbReference type="Proteomes" id="UP000606786">
    <property type="component" value="Unassembled WGS sequence"/>
</dbReference>
<keyword evidence="1" id="KW-0472">Membrane</keyword>
<comment type="caution">
    <text evidence="2">The sequence shown here is derived from an EMBL/GenBank/DDBJ whole genome shotgun (WGS) entry which is preliminary data.</text>
</comment>
<dbReference type="AlphaFoldDB" id="A0A811UMF9"/>
<reference evidence="2" key="1">
    <citation type="submission" date="2020-11" db="EMBL/GenBank/DDBJ databases">
        <authorList>
            <person name="Whitehead M."/>
        </authorList>
    </citation>
    <scope>NUCLEOTIDE SEQUENCE</scope>
    <source>
        <strain evidence="2">EGII</strain>
    </source>
</reference>
<feature type="transmembrane region" description="Helical" evidence="1">
    <location>
        <begin position="30"/>
        <end position="49"/>
    </location>
</feature>
<keyword evidence="1" id="KW-1133">Transmembrane helix</keyword>
<keyword evidence="3" id="KW-1185">Reference proteome</keyword>
<evidence type="ECO:0000313" key="3">
    <source>
        <dbReference type="Proteomes" id="UP000606786"/>
    </source>
</evidence>
<sequence>MRSRGVICPAAGGQKLVSWLAAESRAKQQITFLYTDLCAFICMGVRFYLEWSKNPKFITIYSNAAVAAAASTLTLPSLFFSSLPPSANTRSSDVTININTQPCVSALLALFALFCQ</sequence>
<keyword evidence="1" id="KW-0812">Transmembrane</keyword>
<feature type="transmembrane region" description="Helical" evidence="1">
    <location>
        <begin position="61"/>
        <end position="82"/>
    </location>
</feature>